<evidence type="ECO:0000256" key="14">
    <source>
        <dbReference type="ARBA" id="ARBA00030198"/>
    </source>
</evidence>
<dbReference type="Gene3D" id="1.10.287.90">
    <property type="match status" value="1"/>
</dbReference>
<dbReference type="EMBL" id="RZUL01000001">
    <property type="protein sequence ID" value="RVT43738.1"/>
    <property type="molecule type" value="Genomic_DNA"/>
</dbReference>
<comment type="subcellular location">
    <subcellularLocation>
        <location evidence="1">Cell membrane</location>
        <topology evidence="1">Multi-pass membrane protein</topology>
    </subcellularLocation>
</comment>
<keyword evidence="12" id="KW-0564">Palmitate</keyword>
<evidence type="ECO:0000259" key="18">
    <source>
        <dbReference type="PROSITE" id="PS50999"/>
    </source>
</evidence>
<keyword evidence="13" id="KW-0449">Lipoprotein</keyword>
<dbReference type="InterPro" id="IPR002429">
    <property type="entry name" value="CcO_II-like_C"/>
</dbReference>
<dbReference type="InterPro" id="IPR045187">
    <property type="entry name" value="CcO_II"/>
</dbReference>
<reference evidence="19 20" key="1">
    <citation type="submission" date="2019-01" db="EMBL/GenBank/DDBJ databases">
        <authorList>
            <person name="Chen W.-M."/>
        </authorList>
    </citation>
    <scope>NUCLEOTIDE SEQUENCE [LARGE SCALE GENOMIC DNA]</scope>
    <source>
        <strain evidence="19 20">TLA-22</strain>
    </source>
</reference>
<feature type="transmembrane region" description="Helical" evidence="16">
    <location>
        <begin position="93"/>
        <end position="114"/>
    </location>
</feature>
<dbReference type="Gene3D" id="2.60.40.420">
    <property type="entry name" value="Cupredoxins - blue copper proteins"/>
    <property type="match status" value="1"/>
</dbReference>
<comment type="similarity">
    <text evidence="2">Belongs to the cytochrome c oxidase subunit 2 family.</text>
</comment>
<dbReference type="RefSeq" id="WP_127689279.1">
    <property type="nucleotide sequence ID" value="NZ_RZUL01000001.1"/>
</dbReference>
<dbReference type="GO" id="GO:0016682">
    <property type="term" value="F:oxidoreductase activity, acting on diphenols and related substances as donors, oxygen as acceptor"/>
    <property type="evidence" value="ECO:0007669"/>
    <property type="project" value="InterPro"/>
</dbReference>
<dbReference type="AlphaFoldDB" id="A0A437JCT5"/>
<evidence type="ECO:0000256" key="6">
    <source>
        <dbReference type="ARBA" id="ARBA00022692"/>
    </source>
</evidence>
<dbReference type="GO" id="GO:0005886">
    <property type="term" value="C:plasma membrane"/>
    <property type="evidence" value="ECO:0007669"/>
    <property type="project" value="UniProtKB-SubCell"/>
</dbReference>
<keyword evidence="9 16" id="KW-1133">Transmembrane helix</keyword>
<evidence type="ECO:0000256" key="12">
    <source>
        <dbReference type="ARBA" id="ARBA00023139"/>
    </source>
</evidence>
<dbReference type="PROSITE" id="PS50857">
    <property type="entry name" value="COX2_CUA"/>
    <property type="match status" value="1"/>
</dbReference>
<dbReference type="NCBIfam" id="TIGR01433">
    <property type="entry name" value="CyoA"/>
    <property type="match status" value="1"/>
</dbReference>
<dbReference type="InterPro" id="IPR011759">
    <property type="entry name" value="Cyt_c_oxidase_su2_TM_dom"/>
</dbReference>
<proteinExistence type="inferred from homology"/>
<evidence type="ECO:0000259" key="17">
    <source>
        <dbReference type="PROSITE" id="PS50857"/>
    </source>
</evidence>
<comment type="caution">
    <text evidence="19">The sequence shown here is derived from an EMBL/GenBank/DDBJ whole genome shotgun (WGS) entry which is preliminary data.</text>
</comment>
<keyword evidence="10" id="KW-0560">Oxidoreductase</keyword>
<keyword evidence="8" id="KW-0249">Electron transport</keyword>
<protein>
    <recommendedName>
        <fullName evidence="14">Ubiquinol oxidase polypeptide II</fullName>
    </recommendedName>
</protein>
<evidence type="ECO:0000256" key="1">
    <source>
        <dbReference type="ARBA" id="ARBA00004651"/>
    </source>
</evidence>
<evidence type="ECO:0000256" key="4">
    <source>
        <dbReference type="ARBA" id="ARBA00022475"/>
    </source>
</evidence>
<dbReference type="CDD" id="cd04212">
    <property type="entry name" value="CuRO_UO_II"/>
    <property type="match status" value="1"/>
</dbReference>
<feature type="region of interest" description="Disordered" evidence="15">
    <location>
        <begin position="376"/>
        <end position="401"/>
    </location>
</feature>
<dbReference type="PROSITE" id="PS50999">
    <property type="entry name" value="COX2_TM"/>
    <property type="match status" value="1"/>
</dbReference>
<evidence type="ECO:0000256" key="10">
    <source>
        <dbReference type="ARBA" id="ARBA00023002"/>
    </source>
</evidence>
<keyword evidence="3" id="KW-0813">Transport</keyword>
<evidence type="ECO:0000256" key="15">
    <source>
        <dbReference type="SAM" id="MobiDB-lite"/>
    </source>
</evidence>
<name>A0A437JCT5_9SPHN</name>
<dbReference type="PANTHER" id="PTHR22888:SF18">
    <property type="entry name" value="CYTOCHROME BO(3) UBIQUINOL OXIDASE SUBUNIT 2"/>
    <property type="match status" value="1"/>
</dbReference>
<feature type="transmembrane region" description="Helical" evidence="16">
    <location>
        <begin position="48"/>
        <end position="72"/>
    </location>
</feature>
<organism evidence="19 20">
    <name type="scientific">Sphingobium algorifonticola</name>
    <dbReference type="NCBI Taxonomy" id="2008318"/>
    <lineage>
        <taxon>Bacteria</taxon>
        <taxon>Pseudomonadati</taxon>
        <taxon>Pseudomonadota</taxon>
        <taxon>Alphaproteobacteria</taxon>
        <taxon>Sphingomonadales</taxon>
        <taxon>Sphingomonadaceae</taxon>
        <taxon>Sphingobium</taxon>
    </lineage>
</organism>
<evidence type="ECO:0000256" key="7">
    <source>
        <dbReference type="ARBA" id="ARBA00022729"/>
    </source>
</evidence>
<accession>A0A437JCT5</accession>
<dbReference type="GO" id="GO:0004129">
    <property type="term" value="F:cytochrome-c oxidase activity"/>
    <property type="evidence" value="ECO:0007669"/>
    <property type="project" value="InterPro"/>
</dbReference>
<keyword evidence="20" id="KW-1185">Reference proteome</keyword>
<dbReference type="InterPro" id="IPR034227">
    <property type="entry name" value="CuRO_UO_II"/>
</dbReference>
<dbReference type="InterPro" id="IPR006333">
    <property type="entry name" value="Cyt_o_ubiquinol_oxidase_su2"/>
</dbReference>
<dbReference type="GO" id="GO:0005507">
    <property type="term" value="F:copper ion binding"/>
    <property type="evidence" value="ECO:0007669"/>
    <property type="project" value="InterPro"/>
</dbReference>
<feature type="domain" description="Cytochrome oxidase subunit II copper A binding" evidence="17">
    <location>
        <begin position="140"/>
        <end position="252"/>
    </location>
</feature>
<dbReference type="InterPro" id="IPR036257">
    <property type="entry name" value="Cyt_c_oxidase_su2_TM_sf"/>
</dbReference>
<dbReference type="SUPFAM" id="SSF81464">
    <property type="entry name" value="Cytochrome c oxidase subunit II-like, transmembrane region"/>
    <property type="match status" value="1"/>
</dbReference>
<dbReference type="InterPro" id="IPR010514">
    <property type="entry name" value="COX_ARM"/>
</dbReference>
<evidence type="ECO:0000256" key="9">
    <source>
        <dbReference type="ARBA" id="ARBA00022989"/>
    </source>
</evidence>
<dbReference type="OrthoDB" id="9783445at2"/>
<dbReference type="PANTHER" id="PTHR22888">
    <property type="entry name" value="CYTOCHROME C OXIDASE, SUBUNIT II"/>
    <property type="match status" value="1"/>
</dbReference>
<dbReference type="Proteomes" id="UP000282977">
    <property type="component" value="Unassembled WGS sequence"/>
</dbReference>
<gene>
    <name evidence="19" type="primary">cyoA</name>
    <name evidence="19" type="ORF">ENE74_03820</name>
</gene>
<evidence type="ECO:0000256" key="16">
    <source>
        <dbReference type="SAM" id="Phobius"/>
    </source>
</evidence>
<dbReference type="GO" id="GO:0042773">
    <property type="term" value="P:ATP synthesis coupled electron transport"/>
    <property type="evidence" value="ECO:0007669"/>
    <property type="project" value="TreeGrafter"/>
</dbReference>
<dbReference type="SUPFAM" id="SSF49503">
    <property type="entry name" value="Cupredoxins"/>
    <property type="match status" value="1"/>
</dbReference>
<feature type="domain" description="Cytochrome oxidase subunit II transmembrane region profile" evidence="18">
    <location>
        <begin position="26"/>
        <end position="123"/>
    </location>
</feature>
<keyword evidence="7" id="KW-0732">Signal</keyword>
<keyword evidence="5" id="KW-0679">Respiratory chain</keyword>
<sequence length="401" mass="43171">MLMPCSHLRPRPGALRSLVALPVLMLLGACNAVVLDPAGDVAAQQRDLVLISTGLMLLIIVPVMALTVLFAWRYRAANKAARYEPDWDHSTQLELIIWAAPLLIIICLGALTWVSTHLLDPYRPLGRVSAGQALSKQAQAQPLEVQVVALDWKWLFFYPEYGIATVNELAAPVDRPIRFRITSSSVMNSFYIPALAGQIYAMPGMETKLHAVINKPGNYVGFSANYSGAGFSGMRFRFHGLSDADFGAWVQNARTKGGALDRAAYLKLERPSENVPVQRFARVEPGLYDAALNMCVEPGKMCMHDMMQIDAKGGLGMAAVHNVRALSYDKYARRGSSGAAVLGSNAAYVGALCSPGDAKAMLALRHDRPVPLPDPGGLIGAGLPQPGRTPSIASLDAPAIL</sequence>
<evidence type="ECO:0000256" key="8">
    <source>
        <dbReference type="ARBA" id="ARBA00022982"/>
    </source>
</evidence>
<keyword evidence="11 16" id="KW-0472">Membrane</keyword>
<evidence type="ECO:0000256" key="11">
    <source>
        <dbReference type="ARBA" id="ARBA00023136"/>
    </source>
</evidence>
<evidence type="ECO:0000256" key="5">
    <source>
        <dbReference type="ARBA" id="ARBA00022660"/>
    </source>
</evidence>
<evidence type="ECO:0000256" key="13">
    <source>
        <dbReference type="ARBA" id="ARBA00023288"/>
    </source>
</evidence>
<dbReference type="Pfam" id="PF06481">
    <property type="entry name" value="COX_ARM"/>
    <property type="match status" value="1"/>
</dbReference>
<evidence type="ECO:0000313" key="19">
    <source>
        <dbReference type="EMBL" id="RVT43738.1"/>
    </source>
</evidence>
<dbReference type="GO" id="GO:0009486">
    <property type="term" value="F:cytochrome bo3 ubiquinol oxidase activity"/>
    <property type="evidence" value="ECO:0007669"/>
    <property type="project" value="InterPro"/>
</dbReference>
<evidence type="ECO:0000256" key="2">
    <source>
        <dbReference type="ARBA" id="ARBA00007866"/>
    </source>
</evidence>
<evidence type="ECO:0000256" key="3">
    <source>
        <dbReference type="ARBA" id="ARBA00022448"/>
    </source>
</evidence>
<keyword evidence="4" id="KW-1003">Cell membrane</keyword>
<keyword evidence="6 16" id="KW-0812">Transmembrane</keyword>
<evidence type="ECO:0000313" key="20">
    <source>
        <dbReference type="Proteomes" id="UP000282977"/>
    </source>
</evidence>
<dbReference type="InterPro" id="IPR008972">
    <property type="entry name" value="Cupredoxin"/>
</dbReference>
<dbReference type="Pfam" id="PF00116">
    <property type="entry name" value="COX2"/>
    <property type="match status" value="1"/>
</dbReference>